<dbReference type="PRINTS" id="PR00765">
    <property type="entry name" value="CRBOXYPTASEA"/>
</dbReference>
<keyword evidence="8" id="KW-0862">Zinc</keyword>
<evidence type="ECO:0000256" key="2">
    <source>
        <dbReference type="ARBA" id="ARBA00005988"/>
    </source>
</evidence>
<evidence type="ECO:0000256" key="9">
    <source>
        <dbReference type="ARBA" id="ARBA00023049"/>
    </source>
</evidence>
<evidence type="ECO:0000256" key="5">
    <source>
        <dbReference type="ARBA" id="ARBA00022723"/>
    </source>
</evidence>
<keyword evidence="4" id="KW-0645">Protease</keyword>
<accession>A0A8S4RMR1</accession>
<evidence type="ECO:0000256" key="6">
    <source>
        <dbReference type="ARBA" id="ARBA00022729"/>
    </source>
</evidence>
<comment type="caution">
    <text evidence="12">The sequence shown here is derived from an EMBL/GenBank/DDBJ whole genome shotgun (WGS) entry which is preliminary data.</text>
</comment>
<keyword evidence="7" id="KW-0378">Hydrolase</keyword>
<dbReference type="Proteomes" id="UP000838756">
    <property type="component" value="Unassembled WGS sequence"/>
</dbReference>
<dbReference type="GO" id="GO:0006508">
    <property type="term" value="P:proteolysis"/>
    <property type="evidence" value="ECO:0007669"/>
    <property type="project" value="UniProtKB-KW"/>
</dbReference>
<dbReference type="PANTHER" id="PTHR11705">
    <property type="entry name" value="PROTEASE FAMILY M14 CARBOXYPEPTIDASE A,B"/>
    <property type="match status" value="1"/>
</dbReference>
<evidence type="ECO:0000259" key="11">
    <source>
        <dbReference type="PROSITE" id="PS52035"/>
    </source>
</evidence>
<dbReference type="PANTHER" id="PTHR11705:SF140">
    <property type="entry name" value="FI02848P-RELATED"/>
    <property type="match status" value="1"/>
</dbReference>
<keyword evidence="6" id="KW-0732">Signal</keyword>
<evidence type="ECO:0000256" key="8">
    <source>
        <dbReference type="ARBA" id="ARBA00022833"/>
    </source>
</evidence>
<evidence type="ECO:0000256" key="7">
    <source>
        <dbReference type="ARBA" id="ARBA00022801"/>
    </source>
</evidence>
<evidence type="ECO:0000256" key="3">
    <source>
        <dbReference type="ARBA" id="ARBA00022645"/>
    </source>
</evidence>
<feature type="active site" description="Proton donor/acceptor" evidence="10">
    <location>
        <position position="256"/>
    </location>
</feature>
<dbReference type="OrthoDB" id="3626597at2759"/>
<feature type="non-terminal residue" evidence="12">
    <location>
        <position position="260"/>
    </location>
</feature>
<name>A0A8S4RMR1_9NEOP</name>
<evidence type="ECO:0000256" key="10">
    <source>
        <dbReference type="PROSITE-ProRule" id="PRU01379"/>
    </source>
</evidence>
<gene>
    <name evidence="12" type="primary">jg25250</name>
    <name evidence="12" type="ORF">PAEG_LOCUS15770</name>
</gene>
<keyword evidence="9" id="KW-0482">Metalloprotease</keyword>
<dbReference type="GO" id="GO:0004181">
    <property type="term" value="F:metallocarboxypeptidase activity"/>
    <property type="evidence" value="ECO:0007669"/>
    <property type="project" value="InterPro"/>
</dbReference>
<evidence type="ECO:0000256" key="4">
    <source>
        <dbReference type="ARBA" id="ARBA00022670"/>
    </source>
</evidence>
<feature type="non-terminal residue" evidence="12">
    <location>
        <position position="1"/>
    </location>
</feature>
<organism evidence="12 13">
    <name type="scientific">Pararge aegeria aegeria</name>
    <dbReference type="NCBI Taxonomy" id="348720"/>
    <lineage>
        <taxon>Eukaryota</taxon>
        <taxon>Metazoa</taxon>
        <taxon>Ecdysozoa</taxon>
        <taxon>Arthropoda</taxon>
        <taxon>Hexapoda</taxon>
        <taxon>Insecta</taxon>
        <taxon>Pterygota</taxon>
        <taxon>Neoptera</taxon>
        <taxon>Endopterygota</taxon>
        <taxon>Lepidoptera</taxon>
        <taxon>Glossata</taxon>
        <taxon>Ditrysia</taxon>
        <taxon>Papilionoidea</taxon>
        <taxon>Nymphalidae</taxon>
        <taxon>Satyrinae</taxon>
        <taxon>Satyrini</taxon>
        <taxon>Parargina</taxon>
        <taxon>Pararge</taxon>
    </lineage>
</organism>
<evidence type="ECO:0000313" key="13">
    <source>
        <dbReference type="Proteomes" id="UP000838756"/>
    </source>
</evidence>
<dbReference type="SMART" id="SM00631">
    <property type="entry name" value="Zn_pept"/>
    <property type="match status" value="1"/>
</dbReference>
<evidence type="ECO:0000256" key="1">
    <source>
        <dbReference type="ARBA" id="ARBA00001947"/>
    </source>
</evidence>
<dbReference type="Gene3D" id="3.40.630.10">
    <property type="entry name" value="Zn peptidases"/>
    <property type="match status" value="1"/>
</dbReference>
<keyword evidence="13" id="KW-1185">Reference proteome</keyword>
<dbReference type="InterPro" id="IPR000834">
    <property type="entry name" value="Peptidase_M14"/>
</dbReference>
<protein>
    <submittedName>
        <fullName evidence="12">Jg25250 protein</fullName>
    </submittedName>
</protein>
<comment type="cofactor">
    <cofactor evidence="1">
        <name>Zn(2+)</name>
        <dbReference type="ChEBI" id="CHEBI:29105"/>
    </cofactor>
</comment>
<dbReference type="Pfam" id="PF00246">
    <property type="entry name" value="Peptidase_M14"/>
    <property type="match status" value="1"/>
</dbReference>
<proteinExistence type="inferred from homology"/>
<dbReference type="GO" id="GO:0005615">
    <property type="term" value="C:extracellular space"/>
    <property type="evidence" value="ECO:0007669"/>
    <property type="project" value="TreeGrafter"/>
</dbReference>
<dbReference type="EMBL" id="CAKXAJ010025382">
    <property type="protein sequence ID" value="CAH2238722.1"/>
    <property type="molecule type" value="Genomic_DNA"/>
</dbReference>
<dbReference type="GO" id="GO:0008270">
    <property type="term" value="F:zinc ion binding"/>
    <property type="evidence" value="ECO:0007669"/>
    <property type="project" value="InterPro"/>
</dbReference>
<reference evidence="12" key="1">
    <citation type="submission" date="2022-03" db="EMBL/GenBank/DDBJ databases">
        <authorList>
            <person name="Lindestad O."/>
        </authorList>
    </citation>
    <scope>NUCLEOTIDE SEQUENCE</scope>
</reference>
<dbReference type="PROSITE" id="PS52035">
    <property type="entry name" value="PEPTIDASE_M14"/>
    <property type="match status" value="1"/>
</dbReference>
<dbReference type="FunFam" id="3.40.630.10:FF:000084">
    <property type="entry name" value="Carboxypeptidase B2"/>
    <property type="match status" value="1"/>
</dbReference>
<evidence type="ECO:0000313" key="12">
    <source>
        <dbReference type="EMBL" id="CAH2238722.1"/>
    </source>
</evidence>
<dbReference type="SUPFAM" id="SSF53187">
    <property type="entry name" value="Zn-dependent exopeptidases"/>
    <property type="match status" value="1"/>
</dbReference>
<dbReference type="AlphaFoldDB" id="A0A8S4RMR1"/>
<comment type="similarity">
    <text evidence="2 10">Belongs to the peptidase M14 family.</text>
</comment>
<feature type="domain" description="Peptidase M14" evidence="11">
    <location>
        <begin position="1"/>
        <end position="260"/>
    </location>
</feature>
<keyword evidence="3" id="KW-0121">Carboxypeptidase</keyword>
<keyword evidence="5" id="KW-0479">Metal-binding</keyword>
<sequence>VYTYLEDIAENNPDLVTLVNAGKSFEGRDVKYLKISTTNFEDKRKPVVVLQSLLHSREWVTLPPSLYAIENLVVNGTDRDLVDEIDWIIFPIANPDGYEYSHTEVRFWRKNRATGYIPGDICTGVDLNRNFDIFWGDYSSNNVCSETFHGSGPFSEPEARIVADILHEYNSRIELFIDLHSTGSMIIYGWGTGDLPPNAFLMHAAAIKMATAIDAVKVSWNPNYRVGNVALIMYKASGVTMDYGMKLGIPYSYVYELPRH</sequence>